<dbReference type="InterPro" id="IPR000182">
    <property type="entry name" value="GNAT_dom"/>
</dbReference>
<feature type="compositionally biased region" description="Basic residues" evidence="1">
    <location>
        <begin position="14"/>
        <end position="23"/>
    </location>
</feature>
<proteinExistence type="predicted"/>
<evidence type="ECO:0000313" key="3">
    <source>
        <dbReference type="EMBL" id="OAH10863.1"/>
    </source>
</evidence>
<dbReference type="STRING" id="1716141.STSP_57050"/>
<gene>
    <name evidence="3" type="ORF">STSP_57050</name>
</gene>
<feature type="domain" description="N-acetyltransferase" evidence="2">
    <location>
        <begin position="53"/>
        <end position="201"/>
    </location>
</feature>
<reference evidence="3 4" key="1">
    <citation type="submission" date="2015-12" db="EMBL/GenBank/DDBJ databases">
        <title>Genome sequence of Streptomyces sp. G25.</title>
        <authorList>
            <person name="Poehlein A."/>
            <person name="Roettig A."/>
            <person name="Hiessl S."/>
            <person name="Hauschild P."/>
            <person name="Schauer J."/>
            <person name="Madkour M.H."/>
            <person name="Al-Ansari A.M."/>
            <person name="Almakishah N.H."/>
            <person name="Steinbuechel A."/>
            <person name="Daniel R."/>
        </authorList>
    </citation>
    <scope>NUCLEOTIDE SEQUENCE [LARGE SCALE GENOMIC DNA]</scope>
    <source>
        <strain evidence="4">G25(2015)</strain>
    </source>
</reference>
<dbReference type="Pfam" id="PF00583">
    <property type="entry name" value="Acetyltransf_1"/>
    <property type="match status" value="1"/>
</dbReference>
<dbReference type="AlphaFoldDB" id="A0A177HIS8"/>
<protein>
    <submittedName>
        <fullName evidence="3">Acetyltransferase (GNAT) family protein</fullName>
    </submittedName>
</protein>
<keyword evidence="3" id="KW-0808">Transferase</keyword>
<organism evidence="3 4">
    <name type="scientific">Streptomyces jeddahensis</name>
    <dbReference type="NCBI Taxonomy" id="1716141"/>
    <lineage>
        <taxon>Bacteria</taxon>
        <taxon>Bacillati</taxon>
        <taxon>Actinomycetota</taxon>
        <taxon>Actinomycetes</taxon>
        <taxon>Kitasatosporales</taxon>
        <taxon>Streptomycetaceae</taxon>
        <taxon>Streptomyces</taxon>
    </lineage>
</organism>
<dbReference type="PROSITE" id="PS51186">
    <property type="entry name" value="GNAT"/>
    <property type="match status" value="1"/>
</dbReference>
<evidence type="ECO:0000256" key="1">
    <source>
        <dbReference type="SAM" id="MobiDB-lite"/>
    </source>
</evidence>
<evidence type="ECO:0000313" key="4">
    <source>
        <dbReference type="Proteomes" id="UP000077381"/>
    </source>
</evidence>
<dbReference type="EMBL" id="LOHS01000117">
    <property type="protein sequence ID" value="OAH10863.1"/>
    <property type="molecule type" value="Genomic_DNA"/>
</dbReference>
<comment type="caution">
    <text evidence="3">The sequence shown here is derived from an EMBL/GenBank/DDBJ whole genome shotgun (WGS) entry which is preliminary data.</text>
</comment>
<dbReference type="PATRIC" id="fig|1716141.3.peg.5998"/>
<feature type="compositionally biased region" description="Low complexity" evidence="1">
    <location>
        <begin position="24"/>
        <end position="41"/>
    </location>
</feature>
<evidence type="ECO:0000259" key="2">
    <source>
        <dbReference type="PROSITE" id="PS51186"/>
    </source>
</evidence>
<dbReference type="Gene3D" id="3.40.630.30">
    <property type="match status" value="1"/>
</dbReference>
<sequence length="202" mass="21803">MLAETEPHKLTPARARRGFRSVHAKTPSPAHAPKSAPAAATMHPMDLENPGGLVMRRANASDWAGLARIDSLAAAGDHARRASIRRWCEQGLVLVAEGASGPWGYSVLEYTFFEQGFVTMLMVAPTARRQGVGTHLLKATAAACTTAKLFTSTNVSNHPMQRLLHRVSWSPVGLLHGLDEGDPELFYLCPSAQLRDVVEAEG</sequence>
<accession>A0A177HIS8</accession>
<dbReference type="GO" id="GO:0016747">
    <property type="term" value="F:acyltransferase activity, transferring groups other than amino-acyl groups"/>
    <property type="evidence" value="ECO:0007669"/>
    <property type="project" value="InterPro"/>
</dbReference>
<dbReference type="Proteomes" id="UP000077381">
    <property type="component" value="Unassembled WGS sequence"/>
</dbReference>
<dbReference type="SUPFAM" id="SSF55729">
    <property type="entry name" value="Acyl-CoA N-acyltransferases (Nat)"/>
    <property type="match status" value="1"/>
</dbReference>
<dbReference type="InterPro" id="IPR016181">
    <property type="entry name" value="Acyl_CoA_acyltransferase"/>
</dbReference>
<keyword evidence="4" id="KW-1185">Reference proteome</keyword>
<feature type="region of interest" description="Disordered" evidence="1">
    <location>
        <begin position="1"/>
        <end position="47"/>
    </location>
</feature>
<dbReference type="CDD" id="cd04301">
    <property type="entry name" value="NAT_SF"/>
    <property type="match status" value="1"/>
</dbReference>
<name>A0A177HIS8_9ACTN</name>